<dbReference type="InterPro" id="IPR025669">
    <property type="entry name" value="AAA_dom"/>
</dbReference>
<evidence type="ECO:0000313" key="6">
    <source>
        <dbReference type="Proteomes" id="UP001196068"/>
    </source>
</evidence>
<dbReference type="PANTHER" id="PTHR13696:SF52">
    <property type="entry name" value="PARA FAMILY PROTEIN CT_582"/>
    <property type="match status" value="1"/>
</dbReference>
<evidence type="ECO:0000256" key="3">
    <source>
        <dbReference type="SAM" id="MobiDB-lite"/>
    </source>
</evidence>
<feature type="domain" description="AAA" evidence="4">
    <location>
        <begin position="35"/>
        <end position="209"/>
    </location>
</feature>
<dbReference type="EMBL" id="JAAEDH010000008">
    <property type="protein sequence ID" value="MBR0655236.1"/>
    <property type="molecule type" value="Genomic_DNA"/>
</dbReference>
<dbReference type="SUPFAM" id="SSF52540">
    <property type="entry name" value="P-loop containing nucleoside triphosphate hydrolases"/>
    <property type="match status" value="1"/>
</dbReference>
<sequence length="289" mass="30419">MAGDCASSGTPAPPILPPPSSVSVRLPVPAHKPPRITAFANQKGGVGKTTSAINLAAALAQSRRVLLIDLDPQGNASTGLGIPRHERGAGSYAALAGGQSLAALTRPTMLDKLTILPADPDLAGAEVELAATERREHRLADALAVPDMAGFDDIFIDCPPSLGLLTLNALVAADSVLVPLQCEFFALEGVSQITRTIDRVARSLNPRLALEGILLTMFDRRNNLSELVAADVRAFFGAKVFATVIPRNIRLSEAPSHGLPIALYDPRSPGTAAYEALAVEFLARRKMAR</sequence>
<dbReference type="Gene3D" id="3.40.50.300">
    <property type="entry name" value="P-loop containing nucleotide triphosphate hydrolases"/>
    <property type="match status" value="1"/>
</dbReference>
<proteinExistence type="predicted"/>
<keyword evidence="6" id="KW-1185">Reference proteome</keyword>
<comment type="function">
    <text evidence="1">Involved in chromosome partition. Localize to both poles of the predivisional cell following completion of DNA replication.</text>
</comment>
<name>A0AAF1K2B3_9PROT</name>
<dbReference type="PANTHER" id="PTHR13696">
    <property type="entry name" value="P-LOOP CONTAINING NUCLEOSIDE TRIPHOSPHATE HYDROLASE"/>
    <property type="match status" value="1"/>
</dbReference>
<evidence type="ECO:0000259" key="4">
    <source>
        <dbReference type="Pfam" id="PF13614"/>
    </source>
</evidence>
<organism evidence="5 6">
    <name type="scientific">Plastoroseomonas arctica</name>
    <dbReference type="NCBI Taxonomy" id="1509237"/>
    <lineage>
        <taxon>Bacteria</taxon>
        <taxon>Pseudomonadati</taxon>
        <taxon>Pseudomonadota</taxon>
        <taxon>Alphaproteobacteria</taxon>
        <taxon>Acetobacterales</taxon>
        <taxon>Acetobacteraceae</taxon>
        <taxon>Plastoroseomonas</taxon>
    </lineage>
</organism>
<dbReference type="AlphaFoldDB" id="A0AAF1K2B3"/>
<feature type="region of interest" description="Disordered" evidence="3">
    <location>
        <begin position="1"/>
        <end position="29"/>
    </location>
</feature>
<reference evidence="5" key="1">
    <citation type="submission" date="2020-01" db="EMBL/GenBank/DDBJ databases">
        <authorList>
            <person name="Rat A."/>
        </authorList>
    </citation>
    <scope>NUCLEOTIDE SEQUENCE</scope>
    <source>
        <strain evidence="5">LMG 28251</strain>
    </source>
</reference>
<gene>
    <name evidence="5" type="ORF">GXW79_09095</name>
</gene>
<dbReference type="InterPro" id="IPR027417">
    <property type="entry name" value="P-loop_NTPase"/>
</dbReference>
<feature type="compositionally biased region" description="Pro residues" evidence="3">
    <location>
        <begin position="11"/>
        <end position="20"/>
    </location>
</feature>
<accession>A0AAF1K2B3</accession>
<comment type="caution">
    <text evidence="5">The sequence shown here is derived from an EMBL/GenBank/DDBJ whole genome shotgun (WGS) entry which is preliminary data.</text>
</comment>
<evidence type="ECO:0000256" key="2">
    <source>
        <dbReference type="ARBA" id="ARBA00074747"/>
    </source>
</evidence>
<protein>
    <recommendedName>
        <fullName evidence="2">Chromosome partitioning protein ParA</fullName>
    </recommendedName>
</protein>
<dbReference type="InterPro" id="IPR050678">
    <property type="entry name" value="DNA_Partitioning_ATPase"/>
</dbReference>
<evidence type="ECO:0000256" key="1">
    <source>
        <dbReference type="ARBA" id="ARBA00057242"/>
    </source>
</evidence>
<dbReference type="Pfam" id="PF13614">
    <property type="entry name" value="AAA_31"/>
    <property type="match status" value="1"/>
</dbReference>
<reference evidence="5" key="2">
    <citation type="journal article" date="2021" name="Syst. Appl. Microbiol.">
        <title>Roseomonas hellenica sp. nov., isolated from roots of wild-growing Alkanna tinctoria.</title>
        <authorList>
            <person name="Rat A."/>
            <person name="Naranjo H.D."/>
            <person name="Lebbe L."/>
            <person name="Cnockaert M."/>
            <person name="Krigas N."/>
            <person name="Grigoriadou K."/>
            <person name="Maloupa E."/>
            <person name="Willems A."/>
        </authorList>
    </citation>
    <scope>NUCLEOTIDE SEQUENCE</scope>
    <source>
        <strain evidence="5">LMG 28251</strain>
    </source>
</reference>
<evidence type="ECO:0000313" key="5">
    <source>
        <dbReference type="EMBL" id="MBR0655236.1"/>
    </source>
</evidence>
<dbReference type="FunFam" id="3.40.50.300:FF:000285">
    <property type="entry name" value="Sporulation initiation inhibitor Soj"/>
    <property type="match status" value="1"/>
</dbReference>
<dbReference type="Proteomes" id="UP001196068">
    <property type="component" value="Unassembled WGS sequence"/>
</dbReference>
<dbReference type="CDD" id="cd02042">
    <property type="entry name" value="ParAB_family"/>
    <property type="match status" value="1"/>
</dbReference>